<evidence type="ECO:0000256" key="1">
    <source>
        <dbReference type="ARBA" id="ARBA00004141"/>
    </source>
</evidence>
<gene>
    <name evidence="6" type="ORF">SAMN05660703_1558</name>
</gene>
<keyword evidence="4 5" id="KW-0472">Membrane</keyword>
<evidence type="ECO:0000256" key="3">
    <source>
        <dbReference type="ARBA" id="ARBA00022989"/>
    </source>
</evidence>
<dbReference type="InterPro" id="IPR019109">
    <property type="entry name" value="MamF_MmsF"/>
</dbReference>
<keyword evidence="7" id="KW-1185">Reference proteome</keyword>
<keyword evidence="3 5" id="KW-1133">Transmembrane helix</keyword>
<organism evidence="6 7">
    <name type="scientific">Cellulophaga tyrosinoxydans</name>
    <dbReference type="NCBI Taxonomy" id="504486"/>
    <lineage>
        <taxon>Bacteria</taxon>
        <taxon>Pseudomonadati</taxon>
        <taxon>Bacteroidota</taxon>
        <taxon>Flavobacteriia</taxon>
        <taxon>Flavobacteriales</taxon>
        <taxon>Flavobacteriaceae</taxon>
        <taxon>Cellulophaga</taxon>
    </lineage>
</organism>
<accession>A0A1W1ZUL9</accession>
<dbReference type="STRING" id="504486.SAMN05660703_1558"/>
<reference evidence="6 7" key="1">
    <citation type="submission" date="2017-04" db="EMBL/GenBank/DDBJ databases">
        <authorList>
            <person name="Afonso C.L."/>
            <person name="Miller P.J."/>
            <person name="Scott M.A."/>
            <person name="Spackman E."/>
            <person name="Goraichik I."/>
            <person name="Dimitrov K.M."/>
            <person name="Suarez D.L."/>
            <person name="Swayne D.E."/>
        </authorList>
    </citation>
    <scope>NUCLEOTIDE SEQUENCE [LARGE SCALE GENOMIC DNA]</scope>
    <source>
        <strain evidence="6 7">DSM 21164</strain>
    </source>
</reference>
<dbReference type="Pfam" id="PF09685">
    <property type="entry name" value="MamF_MmsF"/>
    <property type="match status" value="1"/>
</dbReference>
<dbReference type="Proteomes" id="UP000192360">
    <property type="component" value="Unassembled WGS sequence"/>
</dbReference>
<protein>
    <recommendedName>
        <fullName evidence="8">DUF4870 domain-containing protein</fullName>
    </recommendedName>
</protein>
<evidence type="ECO:0000256" key="5">
    <source>
        <dbReference type="SAM" id="Phobius"/>
    </source>
</evidence>
<proteinExistence type="predicted"/>
<dbReference type="EMBL" id="FWXO01000002">
    <property type="protein sequence ID" value="SMC52175.1"/>
    <property type="molecule type" value="Genomic_DNA"/>
</dbReference>
<evidence type="ECO:0000313" key="6">
    <source>
        <dbReference type="EMBL" id="SMC52175.1"/>
    </source>
</evidence>
<comment type="subcellular location">
    <subcellularLocation>
        <location evidence="1">Membrane</location>
        <topology evidence="1">Multi-pass membrane protein</topology>
    </subcellularLocation>
</comment>
<evidence type="ECO:0000256" key="2">
    <source>
        <dbReference type="ARBA" id="ARBA00022692"/>
    </source>
</evidence>
<dbReference type="OrthoDB" id="6400719at2"/>
<keyword evidence="2 5" id="KW-0812">Transmembrane</keyword>
<sequence length="107" mass="11823">MDQTTKEQGKTMAIVSYITIIGLAIAYFTNQGDKKNEFVSFHVGQSLRIWIFAIVLSIAVFILIMITSISLLSYLTYLPWVLAILGAINAMNLKDEKIPVIGDIGGK</sequence>
<dbReference type="AlphaFoldDB" id="A0A1W1ZUL9"/>
<dbReference type="RefSeq" id="WP_084060914.1">
    <property type="nucleotide sequence ID" value="NZ_FWXO01000002.1"/>
</dbReference>
<evidence type="ECO:0000313" key="7">
    <source>
        <dbReference type="Proteomes" id="UP000192360"/>
    </source>
</evidence>
<feature type="transmembrane region" description="Helical" evidence="5">
    <location>
        <begin position="77"/>
        <end position="93"/>
    </location>
</feature>
<feature type="transmembrane region" description="Helical" evidence="5">
    <location>
        <begin position="12"/>
        <end position="29"/>
    </location>
</feature>
<evidence type="ECO:0000256" key="4">
    <source>
        <dbReference type="ARBA" id="ARBA00023136"/>
    </source>
</evidence>
<name>A0A1W1ZUL9_9FLAO</name>
<feature type="transmembrane region" description="Helical" evidence="5">
    <location>
        <begin position="49"/>
        <end position="71"/>
    </location>
</feature>
<evidence type="ECO:0008006" key="8">
    <source>
        <dbReference type="Google" id="ProtNLM"/>
    </source>
</evidence>